<dbReference type="AlphaFoldDB" id="A0A0L0SGM8"/>
<dbReference type="PROSITE" id="PS51677">
    <property type="entry name" value="NODB"/>
    <property type="match status" value="1"/>
</dbReference>
<evidence type="ECO:0000256" key="3">
    <source>
        <dbReference type="ARBA" id="ARBA00022729"/>
    </source>
</evidence>
<evidence type="ECO:0000256" key="6">
    <source>
        <dbReference type="SAM" id="SignalP"/>
    </source>
</evidence>
<dbReference type="PANTHER" id="PTHR46471:SF2">
    <property type="entry name" value="CHITIN DEACETYLASE-RELATED"/>
    <property type="match status" value="1"/>
</dbReference>
<keyword evidence="2" id="KW-0479">Metal-binding</keyword>
<keyword evidence="4" id="KW-0378">Hydrolase</keyword>
<dbReference type="EMBL" id="GG745338">
    <property type="protein sequence ID" value="KNE61604.1"/>
    <property type="molecule type" value="Genomic_DNA"/>
</dbReference>
<dbReference type="Pfam" id="PF01522">
    <property type="entry name" value="Polysacc_deac_1"/>
    <property type="match status" value="1"/>
</dbReference>
<evidence type="ECO:0000256" key="2">
    <source>
        <dbReference type="ARBA" id="ARBA00022723"/>
    </source>
</evidence>
<comment type="cofactor">
    <cofactor evidence="1">
        <name>Co(2+)</name>
        <dbReference type="ChEBI" id="CHEBI:48828"/>
    </cofactor>
</comment>
<evidence type="ECO:0000259" key="7">
    <source>
        <dbReference type="PROSITE" id="PS51677"/>
    </source>
</evidence>
<feature type="chain" id="PRO_5005548075" description="NodB homology domain-containing protein" evidence="6">
    <location>
        <begin position="42"/>
        <end position="462"/>
    </location>
</feature>
<dbReference type="SUPFAM" id="SSF88713">
    <property type="entry name" value="Glycoside hydrolase/deacetylase"/>
    <property type="match status" value="1"/>
</dbReference>
<feature type="domain" description="NodB homology" evidence="7">
    <location>
        <begin position="136"/>
        <end position="351"/>
    </location>
</feature>
<organism evidence="8 9">
    <name type="scientific">Allomyces macrogynus (strain ATCC 38327)</name>
    <name type="common">Allomyces javanicus var. macrogynus</name>
    <dbReference type="NCBI Taxonomy" id="578462"/>
    <lineage>
        <taxon>Eukaryota</taxon>
        <taxon>Fungi</taxon>
        <taxon>Fungi incertae sedis</taxon>
        <taxon>Blastocladiomycota</taxon>
        <taxon>Blastocladiomycetes</taxon>
        <taxon>Blastocladiales</taxon>
        <taxon>Blastocladiaceae</taxon>
        <taxon>Allomyces</taxon>
    </lineage>
</organism>
<keyword evidence="3 6" id="KW-0732">Signal</keyword>
<dbReference type="PANTHER" id="PTHR46471">
    <property type="entry name" value="CHITIN DEACETYLASE"/>
    <property type="match status" value="1"/>
</dbReference>
<protein>
    <recommendedName>
        <fullName evidence="7">NodB homology domain-containing protein</fullName>
    </recommendedName>
</protein>
<dbReference type="VEuPathDB" id="FungiDB:AMAG_06417"/>
<dbReference type="Gene3D" id="3.20.20.370">
    <property type="entry name" value="Glycoside hydrolase/deacetylase"/>
    <property type="match status" value="1"/>
</dbReference>
<evidence type="ECO:0000256" key="4">
    <source>
        <dbReference type="ARBA" id="ARBA00022801"/>
    </source>
</evidence>
<evidence type="ECO:0000313" key="9">
    <source>
        <dbReference type="Proteomes" id="UP000054350"/>
    </source>
</evidence>
<dbReference type="GO" id="GO:0046872">
    <property type="term" value="F:metal ion binding"/>
    <property type="evidence" value="ECO:0007669"/>
    <property type="project" value="UniProtKB-KW"/>
</dbReference>
<reference evidence="8 9" key="1">
    <citation type="submission" date="2009-11" db="EMBL/GenBank/DDBJ databases">
        <title>Annotation of Allomyces macrogynus ATCC 38327.</title>
        <authorList>
            <consortium name="The Broad Institute Genome Sequencing Platform"/>
            <person name="Russ C."/>
            <person name="Cuomo C."/>
            <person name="Burger G."/>
            <person name="Gray M.W."/>
            <person name="Holland P.W.H."/>
            <person name="King N."/>
            <person name="Lang F.B.F."/>
            <person name="Roger A.J."/>
            <person name="Ruiz-Trillo I."/>
            <person name="Young S.K."/>
            <person name="Zeng Q."/>
            <person name="Gargeya S."/>
            <person name="Fitzgerald M."/>
            <person name="Haas B."/>
            <person name="Abouelleil A."/>
            <person name="Alvarado L."/>
            <person name="Arachchi H.M."/>
            <person name="Berlin A."/>
            <person name="Chapman S.B."/>
            <person name="Gearin G."/>
            <person name="Goldberg J."/>
            <person name="Griggs A."/>
            <person name="Gujja S."/>
            <person name="Hansen M."/>
            <person name="Heiman D."/>
            <person name="Howarth C."/>
            <person name="Larimer J."/>
            <person name="Lui A."/>
            <person name="MacDonald P.J.P."/>
            <person name="McCowen C."/>
            <person name="Montmayeur A."/>
            <person name="Murphy C."/>
            <person name="Neiman D."/>
            <person name="Pearson M."/>
            <person name="Priest M."/>
            <person name="Roberts A."/>
            <person name="Saif S."/>
            <person name="Shea T."/>
            <person name="Sisk P."/>
            <person name="Stolte C."/>
            <person name="Sykes S."/>
            <person name="Wortman J."/>
            <person name="Nusbaum C."/>
            <person name="Birren B."/>
        </authorList>
    </citation>
    <scope>NUCLEOTIDE SEQUENCE [LARGE SCALE GENOMIC DNA]</scope>
    <source>
        <strain evidence="8 9">ATCC 38327</strain>
    </source>
</reference>
<keyword evidence="9" id="KW-1185">Reference proteome</keyword>
<dbReference type="InterPro" id="IPR011330">
    <property type="entry name" value="Glyco_hydro/deAcase_b/a-brl"/>
</dbReference>
<evidence type="ECO:0000256" key="5">
    <source>
        <dbReference type="ARBA" id="ARBA00023277"/>
    </source>
</evidence>
<gene>
    <name evidence="8" type="ORF">AMAG_06417</name>
</gene>
<proteinExistence type="predicted"/>
<dbReference type="GO" id="GO:0005975">
    <property type="term" value="P:carbohydrate metabolic process"/>
    <property type="evidence" value="ECO:0007669"/>
    <property type="project" value="InterPro"/>
</dbReference>
<reference evidence="8 9" key="2">
    <citation type="submission" date="2009-11" db="EMBL/GenBank/DDBJ databases">
        <title>The Genome Sequence of Allomyces macrogynus strain ATCC 38327.</title>
        <authorList>
            <consortium name="The Broad Institute Genome Sequencing Platform"/>
            <person name="Russ C."/>
            <person name="Cuomo C."/>
            <person name="Shea T."/>
            <person name="Young S.K."/>
            <person name="Zeng Q."/>
            <person name="Koehrsen M."/>
            <person name="Haas B."/>
            <person name="Borodovsky M."/>
            <person name="Guigo R."/>
            <person name="Alvarado L."/>
            <person name="Berlin A."/>
            <person name="Borenstein D."/>
            <person name="Chen Z."/>
            <person name="Engels R."/>
            <person name="Freedman E."/>
            <person name="Gellesch M."/>
            <person name="Goldberg J."/>
            <person name="Griggs A."/>
            <person name="Gujja S."/>
            <person name="Heiman D."/>
            <person name="Hepburn T."/>
            <person name="Howarth C."/>
            <person name="Jen D."/>
            <person name="Larson L."/>
            <person name="Lewis B."/>
            <person name="Mehta T."/>
            <person name="Park D."/>
            <person name="Pearson M."/>
            <person name="Roberts A."/>
            <person name="Saif S."/>
            <person name="Shenoy N."/>
            <person name="Sisk P."/>
            <person name="Stolte C."/>
            <person name="Sykes S."/>
            <person name="Walk T."/>
            <person name="White J."/>
            <person name="Yandava C."/>
            <person name="Burger G."/>
            <person name="Gray M.W."/>
            <person name="Holland P.W.H."/>
            <person name="King N."/>
            <person name="Lang F.B.F."/>
            <person name="Roger A.J."/>
            <person name="Ruiz-Trillo I."/>
            <person name="Lander E."/>
            <person name="Nusbaum C."/>
        </authorList>
    </citation>
    <scope>NUCLEOTIDE SEQUENCE [LARGE SCALE GENOMIC DNA]</scope>
    <source>
        <strain evidence="8 9">ATCC 38327</strain>
    </source>
</reference>
<dbReference type="InterPro" id="IPR002509">
    <property type="entry name" value="NODB_dom"/>
</dbReference>
<name>A0A0L0SGM8_ALLM3</name>
<evidence type="ECO:0000313" key="8">
    <source>
        <dbReference type="EMBL" id="KNE61604.1"/>
    </source>
</evidence>
<keyword evidence="5" id="KW-0119">Carbohydrate metabolism</keyword>
<evidence type="ECO:0000256" key="1">
    <source>
        <dbReference type="ARBA" id="ARBA00001941"/>
    </source>
</evidence>
<dbReference type="STRING" id="578462.A0A0L0SGM8"/>
<accession>A0A0L0SGM8</accession>
<feature type="signal peptide" evidence="6">
    <location>
        <begin position="1"/>
        <end position="41"/>
    </location>
</feature>
<dbReference type="GO" id="GO:0016810">
    <property type="term" value="F:hydrolase activity, acting on carbon-nitrogen (but not peptide) bonds"/>
    <property type="evidence" value="ECO:0007669"/>
    <property type="project" value="InterPro"/>
</dbReference>
<dbReference type="OrthoDB" id="2125469at2759"/>
<sequence length="462" mass="48508">MTPRRSSTHHRPSALCSPLLTTAMLAHAVVALALILAVARADYAPPLAWCVTPKGSCPTPSSKSVDSWKMAEADTLGDTPDAVFTTSANASLPAGYSGCGDGVCAILSGETCGTCPADCGACAYGAVPIQRCVQNNMFALTFDDGPSYSTDQAVQILNSNNVTGTFFVNAIHALEKPSFAASMRAAAAAGHIIGTHTYNHRSVVNGHTEGLPATNLSIGTLRTLMYFNDMVVYENIGKLPRLFRPPYLETNAGILPTLDTWGYVPVGVSFDTTDWAQSTRTNLTDAQRAAAVIQQVTTMLAASPPGVTTPAAGVSLAGGAIHLQHDILGYSMNALQAVITALRARRDLQLVSLATCLGMPAYRSAQESPFFHNRFPGNKYPTIPKSRAKGVLGNLYLYSTAANVTGLRKPPPGWDLPKKGEKSPNVDHRGDLLNGAAPRAMAGHGAAMVALTIAVASMLATL</sequence>
<dbReference type="Proteomes" id="UP000054350">
    <property type="component" value="Unassembled WGS sequence"/>
</dbReference>